<feature type="domain" description="Nucleotidyl transferase" evidence="8">
    <location>
        <begin position="4"/>
        <end position="283"/>
    </location>
</feature>
<evidence type="ECO:0000256" key="6">
    <source>
        <dbReference type="ARBA" id="ARBA00023134"/>
    </source>
</evidence>
<gene>
    <name evidence="10" type="primary">algA_1</name>
    <name evidence="10" type="ORF">OXPF_16230</name>
</gene>
<accession>A0A0P9AGI3</accession>
<dbReference type="InterPro" id="IPR054566">
    <property type="entry name" value="ManC/GMP-like_b-helix"/>
</dbReference>
<evidence type="ECO:0000313" key="11">
    <source>
        <dbReference type="Proteomes" id="UP000050326"/>
    </source>
</evidence>
<evidence type="ECO:0000259" key="9">
    <source>
        <dbReference type="Pfam" id="PF22640"/>
    </source>
</evidence>
<dbReference type="InterPro" id="IPR049577">
    <property type="entry name" value="GMPP_N"/>
</dbReference>
<dbReference type="Proteomes" id="UP000050326">
    <property type="component" value="Unassembled WGS sequence"/>
</dbReference>
<protein>
    <recommendedName>
        <fullName evidence="2">mannose-1-phosphate guanylyltransferase</fullName>
        <ecNumber evidence="2">2.7.7.13</ecNumber>
    </recommendedName>
</protein>
<organism evidence="10 11">
    <name type="scientific">Oxobacter pfennigii</name>
    <dbReference type="NCBI Taxonomy" id="36849"/>
    <lineage>
        <taxon>Bacteria</taxon>
        <taxon>Bacillati</taxon>
        <taxon>Bacillota</taxon>
        <taxon>Clostridia</taxon>
        <taxon>Eubacteriales</taxon>
        <taxon>Clostridiaceae</taxon>
        <taxon>Oxobacter</taxon>
    </lineage>
</organism>
<dbReference type="Pfam" id="PF22640">
    <property type="entry name" value="ManC_GMP_beta-helix"/>
    <property type="match status" value="1"/>
</dbReference>
<dbReference type="GO" id="GO:0005525">
    <property type="term" value="F:GTP binding"/>
    <property type="evidence" value="ECO:0007669"/>
    <property type="project" value="UniProtKB-KW"/>
</dbReference>
<dbReference type="InterPro" id="IPR051161">
    <property type="entry name" value="Mannose-6P_isomerase_type2"/>
</dbReference>
<dbReference type="SUPFAM" id="SSF53448">
    <property type="entry name" value="Nucleotide-diphospho-sugar transferases"/>
    <property type="match status" value="1"/>
</dbReference>
<evidence type="ECO:0000256" key="4">
    <source>
        <dbReference type="ARBA" id="ARBA00022695"/>
    </source>
</evidence>
<keyword evidence="11" id="KW-1185">Reference proteome</keyword>
<evidence type="ECO:0000256" key="5">
    <source>
        <dbReference type="ARBA" id="ARBA00022741"/>
    </source>
</evidence>
<comment type="similarity">
    <text evidence="1">Belongs to the mannose-6-phosphate isomerase type 2 family.</text>
</comment>
<evidence type="ECO:0000259" key="8">
    <source>
        <dbReference type="Pfam" id="PF00483"/>
    </source>
</evidence>
<dbReference type="OrthoDB" id="9806359at2"/>
<keyword evidence="6" id="KW-0342">GTP-binding</keyword>
<dbReference type="InterPro" id="IPR029044">
    <property type="entry name" value="Nucleotide-diphossugar_trans"/>
</dbReference>
<feature type="domain" description="MannoseP isomerase/GMP-like beta-helix" evidence="9">
    <location>
        <begin position="298"/>
        <end position="348"/>
    </location>
</feature>
<keyword evidence="4" id="KW-0548">Nucleotidyltransferase</keyword>
<dbReference type="PANTHER" id="PTHR46390">
    <property type="entry name" value="MANNOSE-1-PHOSPHATE GUANYLYLTRANSFERASE"/>
    <property type="match status" value="1"/>
</dbReference>
<reference evidence="10 11" key="1">
    <citation type="submission" date="2015-09" db="EMBL/GenBank/DDBJ databases">
        <title>Genome sequence of Oxobacter pfennigii DSM 3222.</title>
        <authorList>
            <person name="Poehlein A."/>
            <person name="Bengelsdorf F.R."/>
            <person name="Schiel-Bengelsdorf B."/>
            <person name="Duerre P."/>
            <person name="Daniel R."/>
        </authorList>
    </citation>
    <scope>NUCLEOTIDE SEQUENCE [LARGE SCALE GENOMIC DNA]</scope>
    <source>
        <strain evidence="10 11">DSM 3222</strain>
    </source>
</reference>
<dbReference type="PATRIC" id="fig|36849.3.peg.1713"/>
<dbReference type="EMBL" id="LKET01000029">
    <property type="protein sequence ID" value="KPU44540.1"/>
    <property type="molecule type" value="Genomic_DNA"/>
</dbReference>
<dbReference type="AlphaFoldDB" id="A0A0P9AGI3"/>
<evidence type="ECO:0000256" key="3">
    <source>
        <dbReference type="ARBA" id="ARBA00022679"/>
    </source>
</evidence>
<dbReference type="GO" id="GO:0009298">
    <property type="term" value="P:GDP-mannose biosynthetic process"/>
    <property type="evidence" value="ECO:0007669"/>
    <property type="project" value="TreeGrafter"/>
</dbReference>
<dbReference type="EC" id="2.7.7.13" evidence="2"/>
<keyword evidence="3" id="KW-0808">Transferase</keyword>
<dbReference type="InterPro" id="IPR005835">
    <property type="entry name" value="NTP_transferase_dom"/>
</dbReference>
<dbReference type="GO" id="GO:0004475">
    <property type="term" value="F:mannose-1-phosphate guanylyltransferase (GTP) activity"/>
    <property type="evidence" value="ECO:0007669"/>
    <property type="project" value="UniProtKB-EC"/>
</dbReference>
<comment type="catalytic activity">
    <reaction evidence="7">
        <text>alpha-D-mannose 1-phosphate + GTP + H(+) = GDP-alpha-D-mannose + diphosphate</text>
        <dbReference type="Rhea" id="RHEA:15229"/>
        <dbReference type="ChEBI" id="CHEBI:15378"/>
        <dbReference type="ChEBI" id="CHEBI:33019"/>
        <dbReference type="ChEBI" id="CHEBI:37565"/>
        <dbReference type="ChEBI" id="CHEBI:57527"/>
        <dbReference type="ChEBI" id="CHEBI:58409"/>
        <dbReference type="EC" id="2.7.7.13"/>
    </reaction>
</comment>
<sequence>MDYAVIMSGGMGTRFWPRSRNSMPKQFLRTVGEKTMIQGTVDRISKCINHENICIVTNRNYIKTITKQLPGIKNENIFIEPYNRETATCIGLAAIKLLSRDPDALMIVLPSDHVIQNTREFRKAIEAAIKIARRDDVLVTFGVVPTRPETAYGYIETGGLIEVNNTIPAYKVKRFTEKPNKTVAQMFLDKGTFLWNSGMFVWKAQTLLDEMEKYLPDLYLSLMTMKESIGKPNEEKIIENEYKKVDGISIDFGVMEKSLKITVLKTNMDWDDIGNWNALEKYYLKDDDNNIVNALCSSIDTKNCIIFGNERLIATIGVNNLLVVDAGDTVLICDRERDQDIKEMVKQLQMMRGFDKFI</sequence>
<dbReference type="STRING" id="36849.OXPF_16230"/>
<comment type="caution">
    <text evidence="10">The sequence shown here is derived from an EMBL/GenBank/DDBJ whole genome shotgun (WGS) entry which is preliminary data.</text>
</comment>
<dbReference type="CDD" id="cd02509">
    <property type="entry name" value="GDP-M1P_Guanylyltransferase"/>
    <property type="match status" value="1"/>
</dbReference>
<keyword evidence="5" id="KW-0547">Nucleotide-binding</keyword>
<evidence type="ECO:0000256" key="1">
    <source>
        <dbReference type="ARBA" id="ARBA00006115"/>
    </source>
</evidence>
<dbReference type="FunFam" id="3.90.550.10:FF:000046">
    <property type="entry name" value="Mannose-1-phosphate guanylyltransferase (GDP)"/>
    <property type="match status" value="1"/>
</dbReference>
<evidence type="ECO:0000313" key="10">
    <source>
        <dbReference type="EMBL" id="KPU44540.1"/>
    </source>
</evidence>
<dbReference type="Gene3D" id="3.90.550.10">
    <property type="entry name" value="Spore Coat Polysaccharide Biosynthesis Protein SpsA, Chain A"/>
    <property type="match status" value="1"/>
</dbReference>
<dbReference type="SUPFAM" id="SSF159283">
    <property type="entry name" value="Guanosine diphospho-D-mannose pyrophosphorylase/mannose-6-phosphate isomerase linker domain"/>
    <property type="match status" value="1"/>
</dbReference>
<evidence type="ECO:0000256" key="2">
    <source>
        <dbReference type="ARBA" id="ARBA00012387"/>
    </source>
</evidence>
<proteinExistence type="inferred from homology"/>
<dbReference type="Pfam" id="PF00483">
    <property type="entry name" value="NTP_transferase"/>
    <property type="match status" value="1"/>
</dbReference>
<name>A0A0P9AGI3_9CLOT</name>
<dbReference type="PANTHER" id="PTHR46390:SF1">
    <property type="entry name" value="MANNOSE-1-PHOSPHATE GUANYLYLTRANSFERASE"/>
    <property type="match status" value="1"/>
</dbReference>
<evidence type="ECO:0000256" key="7">
    <source>
        <dbReference type="ARBA" id="ARBA00047343"/>
    </source>
</evidence>